<dbReference type="InterPro" id="IPR002347">
    <property type="entry name" value="SDR_fam"/>
</dbReference>
<protein>
    <submittedName>
        <fullName evidence="2">SDR family NAD(P)-dependent oxidoreductase</fullName>
    </submittedName>
</protein>
<reference evidence="2 3" key="1">
    <citation type="journal article" date="2019" name="Int. J. Syst. Evol. Microbiol.">
        <title>The Global Catalogue of Microorganisms (GCM) 10K type strain sequencing project: providing services to taxonomists for standard genome sequencing and annotation.</title>
        <authorList>
            <consortium name="The Broad Institute Genomics Platform"/>
            <consortium name="The Broad Institute Genome Sequencing Center for Infectious Disease"/>
            <person name="Wu L."/>
            <person name="Ma J."/>
        </authorList>
    </citation>
    <scope>NUCLEOTIDE SEQUENCE [LARGE SCALE GENOMIC DNA]</scope>
    <source>
        <strain evidence="2 3">JCM 15478</strain>
    </source>
</reference>
<dbReference type="Gene3D" id="3.40.50.720">
    <property type="entry name" value="NAD(P)-binding Rossmann-like Domain"/>
    <property type="match status" value="1"/>
</dbReference>
<evidence type="ECO:0000313" key="2">
    <source>
        <dbReference type="EMBL" id="GAA2094201.1"/>
    </source>
</evidence>
<gene>
    <name evidence="2" type="ORF">GCM10009801_62010</name>
</gene>
<proteinExistence type="inferred from homology"/>
<dbReference type="SUPFAM" id="SSF51735">
    <property type="entry name" value="NAD(P)-binding Rossmann-fold domains"/>
    <property type="match status" value="1"/>
</dbReference>
<dbReference type="PANTHER" id="PTHR42760">
    <property type="entry name" value="SHORT-CHAIN DEHYDROGENASES/REDUCTASES FAMILY MEMBER"/>
    <property type="match status" value="1"/>
</dbReference>
<dbReference type="RefSeq" id="WP_344532867.1">
    <property type="nucleotide sequence ID" value="NZ_BAAAPE010000015.1"/>
</dbReference>
<dbReference type="CDD" id="cd05233">
    <property type="entry name" value="SDR_c"/>
    <property type="match status" value="1"/>
</dbReference>
<dbReference type="Proteomes" id="UP001500016">
    <property type="component" value="Unassembled WGS sequence"/>
</dbReference>
<dbReference type="Pfam" id="PF13561">
    <property type="entry name" value="adh_short_C2"/>
    <property type="match status" value="1"/>
</dbReference>
<dbReference type="InterPro" id="IPR036291">
    <property type="entry name" value="NAD(P)-bd_dom_sf"/>
</dbReference>
<comment type="caution">
    <text evidence="2">The sequence shown here is derived from an EMBL/GenBank/DDBJ whole genome shotgun (WGS) entry which is preliminary data.</text>
</comment>
<sequence>MTPPEAPSAVPPALLVTGAGSGIGAASARAAARSGWFVHAADADGDAVSATLDAVRASGGDGAAHVLDVTDDGAVERVFAAVGRGPGPLRGTFTAAGIDHGGLAHELDPERWRRVLEVNTTGTFLVVRQALRAMMRGGGGSVVLCGSPAAQVGFAAGGATAYGASKGAISSMTRTLAVDYARHGIRVNAVVPGPTETPLMWAGVPPEEVERARAQVAREVPLGRMARPEEIAASVLWLLSDGASYTTGSLIGCDGGVLAKSSVSV</sequence>
<dbReference type="InterPro" id="IPR020904">
    <property type="entry name" value="Sc_DH/Rdtase_CS"/>
</dbReference>
<evidence type="ECO:0000313" key="3">
    <source>
        <dbReference type="Proteomes" id="UP001500016"/>
    </source>
</evidence>
<dbReference type="PROSITE" id="PS00061">
    <property type="entry name" value="ADH_SHORT"/>
    <property type="match status" value="1"/>
</dbReference>
<comment type="similarity">
    <text evidence="1">Belongs to the short-chain dehydrogenases/reductases (SDR) family.</text>
</comment>
<dbReference type="EMBL" id="BAAAPE010000015">
    <property type="protein sequence ID" value="GAA2094201.1"/>
    <property type="molecule type" value="Genomic_DNA"/>
</dbReference>
<evidence type="ECO:0000256" key="1">
    <source>
        <dbReference type="ARBA" id="ARBA00006484"/>
    </source>
</evidence>
<accession>A0ABN2WK08</accession>
<dbReference type="PRINTS" id="PR00081">
    <property type="entry name" value="GDHRDH"/>
</dbReference>
<name>A0ABN2WK08_9ACTN</name>
<organism evidence="2 3">
    <name type="scientific">Streptomyces albiaxialis</name>
    <dbReference type="NCBI Taxonomy" id="329523"/>
    <lineage>
        <taxon>Bacteria</taxon>
        <taxon>Bacillati</taxon>
        <taxon>Actinomycetota</taxon>
        <taxon>Actinomycetes</taxon>
        <taxon>Kitasatosporales</taxon>
        <taxon>Streptomycetaceae</taxon>
        <taxon>Streptomyces</taxon>
    </lineage>
</organism>
<keyword evidence="3" id="KW-1185">Reference proteome</keyword>